<dbReference type="EMBL" id="JANAVB010033815">
    <property type="protein sequence ID" value="KAJ6807863.1"/>
    <property type="molecule type" value="Genomic_DNA"/>
</dbReference>
<feature type="domain" description="HhH-GPD" evidence="5">
    <location>
        <begin position="248"/>
        <end position="399"/>
    </location>
</feature>
<dbReference type="InterPro" id="IPR003265">
    <property type="entry name" value="HhH-GPD_domain"/>
</dbReference>
<sequence>MGEGGGVVELLLPVPADFDLVKAVCSHGLFMMAPNIWDPSTKTLRRPLRLSSSSSSAAAAPVTVTVRISHPSPLLVSVSVSGTTSPSLSPQDQQSLLAQVGRMLRLSGDNDRLIREFHELHPSAKEKGFGRLFRSPTLFEDMVKCILLCNCQWPRTLSMARALCELQLKLKFHSYDDDLHPKTPQSREIKRKRGNGKKAAIKLETRYGNIETDQSDVSSMTNSQSKPEQPQVDELSSRTLSCQFSNSAQSATDDSSLSSSEIGDFPTPEELAKLDPEFLAECCKLGYRAQRIVALAKSVVNHTLQLEMLERVSDGCMPSSYEEIDKQLSAINGFGPYTRANVLMCMGFYNRIPADTETVRLLKRFHRASKCTIKSVQEDVETIYGKYGPFQFLAYWSEMWEDYEGRFGKLSELPASSYGLFTASKMKDDAASKTKRSQGKKLS</sequence>
<dbReference type="CDD" id="cd00056">
    <property type="entry name" value="ENDO3c"/>
    <property type="match status" value="1"/>
</dbReference>
<evidence type="ECO:0000256" key="4">
    <source>
        <dbReference type="SAM" id="MobiDB-lite"/>
    </source>
</evidence>
<evidence type="ECO:0000313" key="7">
    <source>
        <dbReference type="Proteomes" id="UP001140949"/>
    </source>
</evidence>
<evidence type="ECO:0000256" key="1">
    <source>
        <dbReference type="ARBA" id="ARBA00010679"/>
    </source>
</evidence>
<dbReference type="Pfam" id="PF00730">
    <property type="entry name" value="HhH-GPD"/>
    <property type="match status" value="1"/>
</dbReference>
<evidence type="ECO:0000256" key="3">
    <source>
        <dbReference type="ARBA" id="ARBA00044632"/>
    </source>
</evidence>
<feature type="compositionally biased region" description="Polar residues" evidence="4">
    <location>
        <begin position="212"/>
        <end position="228"/>
    </location>
</feature>
<dbReference type="GO" id="GO:0005634">
    <property type="term" value="C:nucleus"/>
    <property type="evidence" value="ECO:0007669"/>
    <property type="project" value="TreeGrafter"/>
</dbReference>
<dbReference type="PANTHER" id="PTHR10242:SF4">
    <property type="entry name" value="OS07G0657600 PROTEIN"/>
    <property type="match status" value="1"/>
</dbReference>
<evidence type="ECO:0000259" key="5">
    <source>
        <dbReference type="SMART" id="SM00478"/>
    </source>
</evidence>
<dbReference type="PANTHER" id="PTHR10242">
    <property type="entry name" value="8-OXOGUANINE DNA GLYCOSYLASE"/>
    <property type="match status" value="1"/>
</dbReference>
<feature type="compositionally biased region" description="Basic and acidic residues" evidence="4">
    <location>
        <begin position="177"/>
        <end position="188"/>
    </location>
</feature>
<reference evidence="6" key="1">
    <citation type="journal article" date="2023" name="GigaByte">
        <title>Genome assembly of the bearded iris, Iris pallida Lam.</title>
        <authorList>
            <person name="Bruccoleri R.E."/>
            <person name="Oakeley E.J."/>
            <person name="Faust A.M.E."/>
            <person name="Altorfer M."/>
            <person name="Dessus-Babus S."/>
            <person name="Burckhardt D."/>
            <person name="Oertli M."/>
            <person name="Naumann U."/>
            <person name="Petersen F."/>
            <person name="Wong J."/>
        </authorList>
    </citation>
    <scope>NUCLEOTIDE SEQUENCE</scope>
    <source>
        <strain evidence="6">GSM-AAB239-AS_SAM_17_03QT</strain>
    </source>
</reference>
<feature type="region of interest" description="Disordered" evidence="4">
    <location>
        <begin position="177"/>
        <end position="196"/>
    </location>
</feature>
<dbReference type="InterPro" id="IPR011257">
    <property type="entry name" value="DNA_glycosylase"/>
</dbReference>
<keyword evidence="7" id="KW-1185">Reference proteome</keyword>
<gene>
    <name evidence="6" type="ORF">M6B38_169600</name>
</gene>
<comment type="catalytic activity">
    <reaction evidence="3">
        <text>2'-deoxyribonucleotide-(2'-deoxyribose 5'-phosphate)-2'-deoxyribonucleotide-DNA = a 3'-end 2'-deoxyribonucleotide-(2,3-dehydro-2,3-deoxyribose 5'-phosphate)-DNA + a 5'-end 5'-phospho-2'-deoxyribonucleoside-DNA + H(+)</text>
        <dbReference type="Rhea" id="RHEA:66592"/>
        <dbReference type="Rhea" id="RHEA-COMP:13180"/>
        <dbReference type="Rhea" id="RHEA-COMP:16897"/>
        <dbReference type="Rhea" id="RHEA-COMP:17067"/>
        <dbReference type="ChEBI" id="CHEBI:15378"/>
        <dbReference type="ChEBI" id="CHEBI:136412"/>
        <dbReference type="ChEBI" id="CHEBI:157695"/>
        <dbReference type="ChEBI" id="CHEBI:167181"/>
        <dbReference type="EC" id="4.2.99.18"/>
    </reaction>
</comment>
<feature type="region of interest" description="Disordered" evidence="4">
    <location>
        <begin position="212"/>
        <end position="232"/>
    </location>
</feature>
<dbReference type="EC" id="4.2.99.18" evidence="2"/>
<dbReference type="GO" id="GO:0034039">
    <property type="term" value="F:8-oxo-7,8-dihydroguanine DNA N-glycosylase activity"/>
    <property type="evidence" value="ECO:0007669"/>
    <property type="project" value="TreeGrafter"/>
</dbReference>
<evidence type="ECO:0000256" key="2">
    <source>
        <dbReference type="ARBA" id="ARBA00012720"/>
    </source>
</evidence>
<evidence type="ECO:0000313" key="6">
    <source>
        <dbReference type="EMBL" id="KAJ6807863.1"/>
    </source>
</evidence>
<protein>
    <recommendedName>
        <fullName evidence="2">DNA-(apurinic or apyrimidinic site) lyase</fullName>
        <ecNumber evidence="2">4.2.99.18</ecNumber>
    </recommendedName>
</protein>
<comment type="caution">
    <text evidence="6">The sequence shown here is derived from an EMBL/GenBank/DDBJ whole genome shotgun (WGS) entry which is preliminary data.</text>
</comment>
<reference evidence="6" key="2">
    <citation type="submission" date="2023-04" db="EMBL/GenBank/DDBJ databases">
        <authorList>
            <person name="Bruccoleri R.E."/>
            <person name="Oakeley E.J."/>
            <person name="Faust A.-M."/>
            <person name="Dessus-Babus S."/>
            <person name="Altorfer M."/>
            <person name="Burckhardt D."/>
            <person name="Oertli M."/>
            <person name="Naumann U."/>
            <person name="Petersen F."/>
            <person name="Wong J."/>
        </authorList>
    </citation>
    <scope>NUCLEOTIDE SEQUENCE</scope>
    <source>
        <strain evidence="6">GSM-AAB239-AS_SAM_17_03QT</strain>
        <tissue evidence="6">Leaf</tissue>
    </source>
</reference>
<dbReference type="AlphaFoldDB" id="A0AAX6EV17"/>
<dbReference type="SUPFAM" id="SSF48150">
    <property type="entry name" value="DNA-glycosylase"/>
    <property type="match status" value="1"/>
</dbReference>
<dbReference type="Gene3D" id="1.10.340.30">
    <property type="entry name" value="Hypothetical protein, domain 2"/>
    <property type="match status" value="1"/>
</dbReference>
<dbReference type="GO" id="GO:0006285">
    <property type="term" value="P:base-excision repair, AP site formation"/>
    <property type="evidence" value="ECO:0007669"/>
    <property type="project" value="TreeGrafter"/>
</dbReference>
<accession>A0AAX6EV17</accession>
<name>A0AAX6EV17_IRIPA</name>
<dbReference type="GO" id="GO:0140078">
    <property type="term" value="F:class I DNA-(apurinic or apyrimidinic site) endonuclease activity"/>
    <property type="evidence" value="ECO:0007669"/>
    <property type="project" value="UniProtKB-EC"/>
</dbReference>
<organism evidence="6 7">
    <name type="scientific">Iris pallida</name>
    <name type="common">Sweet iris</name>
    <dbReference type="NCBI Taxonomy" id="29817"/>
    <lineage>
        <taxon>Eukaryota</taxon>
        <taxon>Viridiplantae</taxon>
        <taxon>Streptophyta</taxon>
        <taxon>Embryophyta</taxon>
        <taxon>Tracheophyta</taxon>
        <taxon>Spermatophyta</taxon>
        <taxon>Magnoliopsida</taxon>
        <taxon>Liliopsida</taxon>
        <taxon>Asparagales</taxon>
        <taxon>Iridaceae</taxon>
        <taxon>Iridoideae</taxon>
        <taxon>Irideae</taxon>
        <taxon>Iris</taxon>
    </lineage>
</organism>
<dbReference type="Proteomes" id="UP001140949">
    <property type="component" value="Unassembled WGS sequence"/>
</dbReference>
<dbReference type="SMART" id="SM00478">
    <property type="entry name" value="ENDO3c"/>
    <property type="match status" value="1"/>
</dbReference>
<proteinExistence type="inferred from homology"/>
<dbReference type="InterPro" id="IPR052054">
    <property type="entry name" value="Oxidative_DNA_repair_enzyme"/>
</dbReference>
<comment type="similarity">
    <text evidence="1">Belongs to the type-1 OGG1 family.</text>
</comment>